<proteinExistence type="predicted"/>
<name>E6SD34_INTC7</name>
<dbReference type="OrthoDB" id="5144898at2"/>
<protein>
    <submittedName>
        <fullName evidence="1">Uncharacterized protein</fullName>
    </submittedName>
</protein>
<dbReference type="AlphaFoldDB" id="E6SD34"/>
<dbReference type="Proteomes" id="UP000008914">
    <property type="component" value="Chromosome"/>
</dbReference>
<dbReference type="EMBL" id="CP002343">
    <property type="protein sequence ID" value="ADU48622.1"/>
    <property type="molecule type" value="Genomic_DNA"/>
</dbReference>
<evidence type="ECO:0000313" key="1">
    <source>
        <dbReference type="EMBL" id="ADU48622.1"/>
    </source>
</evidence>
<accession>E6SD34</accession>
<dbReference type="eggNOG" id="COG0776">
    <property type="taxonomic scope" value="Bacteria"/>
</dbReference>
<dbReference type="STRING" id="710696.Intca_2112"/>
<sequence length="172" mass="19096">MGIFGRRRKAELPGEIRRAVPLASGDRIIAWAQDEQAGGYVVASTHRLASVGSDGALLWQRPWHEAESGTWQGDSGLLTVVWVDHRRPAQWLVREPSMLQQALRERIQASVVLSDEFRADNRRTVRVVIRQDFATGGLLEQVIPGKGVDPGDPDVAAEAARRLQRMRSEVGL</sequence>
<gene>
    <name evidence="1" type="ordered locus">Intca_2112</name>
</gene>
<dbReference type="RefSeq" id="WP_013492937.1">
    <property type="nucleotide sequence ID" value="NC_014830.1"/>
</dbReference>
<keyword evidence="2" id="KW-1185">Reference proteome</keyword>
<evidence type="ECO:0000313" key="2">
    <source>
        <dbReference type="Proteomes" id="UP000008914"/>
    </source>
</evidence>
<organism evidence="1 2">
    <name type="scientific">Intrasporangium calvum (strain ATCC 23552 / DSM 43043 / JCM 3097 / NBRC 12989 / NCIMB 10167 / NRRL B-3866 / 7 KIP)</name>
    <dbReference type="NCBI Taxonomy" id="710696"/>
    <lineage>
        <taxon>Bacteria</taxon>
        <taxon>Bacillati</taxon>
        <taxon>Actinomycetota</taxon>
        <taxon>Actinomycetes</taxon>
        <taxon>Micrococcales</taxon>
        <taxon>Intrasporangiaceae</taxon>
        <taxon>Intrasporangium</taxon>
    </lineage>
</organism>
<dbReference type="KEGG" id="ica:Intca_2112"/>
<dbReference type="HOGENOM" id="CLU_132032_0_0_11"/>
<reference evidence="1 2" key="1">
    <citation type="journal article" date="2010" name="Stand. Genomic Sci.">
        <title>Complete genome sequence of Intrasporangium calvum type strain (7 KIP).</title>
        <authorList>
            <person name="Del Rio T.G."/>
            <person name="Chertkov O."/>
            <person name="Yasawong M."/>
            <person name="Lucas S."/>
            <person name="Deshpande S."/>
            <person name="Cheng J.F."/>
            <person name="Detter C."/>
            <person name="Tapia R."/>
            <person name="Han C."/>
            <person name="Goodwin L."/>
            <person name="Pitluck S."/>
            <person name="Liolios K."/>
            <person name="Ivanova N."/>
            <person name="Mavromatis K."/>
            <person name="Pati A."/>
            <person name="Chen A."/>
            <person name="Palaniappan K."/>
            <person name="Land M."/>
            <person name="Hauser L."/>
            <person name="Chang Y.J."/>
            <person name="Jeffries C.D."/>
            <person name="Rohde M."/>
            <person name="Pukall R."/>
            <person name="Sikorski J."/>
            <person name="Goker M."/>
            <person name="Woyke T."/>
            <person name="Bristow J."/>
            <person name="Eisen J.A."/>
            <person name="Markowitz V."/>
            <person name="Hugenholtz P."/>
            <person name="Kyrpides N.C."/>
            <person name="Klenk H.P."/>
            <person name="Lapidus A."/>
        </authorList>
    </citation>
    <scope>NUCLEOTIDE SEQUENCE [LARGE SCALE GENOMIC DNA]</scope>
    <source>
        <strain evidence="2">ATCC 23552 / DSM 43043 / JCM 3097 / NBRC 12989 / 7 KIP</strain>
    </source>
</reference>